<dbReference type="Pfam" id="PF01478">
    <property type="entry name" value="Peptidase_A24"/>
    <property type="match status" value="1"/>
</dbReference>
<feature type="transmembrane region" description="Helical" evidence="2">
    <location>
        <begin position="195"/>
        <end position="213"/>
    </location>
</feature>
<keyword evidence="2" id="KW-0472">Membrane</keyword>
<evidence type="ECO:0000256" key="2">
    <source>
        <dbReference type="SAM" id="Phobius"/>
    </source>
</evidence>
<dbReference type="PANTHER" id="PTHR30487">
    <property type="entry name" value="TYPE 4 PREPILIN-LIKE PROTEINS LEADER PEPTIDE-PROCESSING ENZYME"/>
    <property type="match status" value="1"/>
</dbReference>
<dbReference type="EMBL" id="MT499885">
    <property type="protein sequence ID" value="QNI19859.1"/>
    <property type="molecule type" value="Genomic_DNA"/>
</dbReference>
<dbReference type="InterPro" id="IPR050882">
    <property type="entry name" value="Prepilin_peptidase/N-MTase"/>
</dbReference>
<evidence type="ECO:0000256" key="1">
    <source>
        <dbReference type="ARBA" id="ARBA00005801"/>
    </source>
</evidence>
<keyword evidence="2" id="KW-0812">Transmembrane</keyword>
<dbReference type="RefSeq" id="WP_189761510.1">
    <property type="nucleotide sequence ID" value="NZ_MT499885.1"/>
</dbReference>
<proteinExistence type="inferred from homology"/>
<feature type="transmembrane region" description="Helical" evidence="2">
    <location>
        <begin position="6"/>
        <end position="26"/>
    </location>
</feature>
<feature type="transmembrane region" description="Helical" evidence="2">
    <location>
        <begin position="158"/>
        <end position="183"/>
    </location>
</feature>
<accession>A0A7G8AJR8</accession>
<protein>
    <recommendedName>
        <fullName evidence="3">Prepilin type IV endopeptidase peptidase domain-containing protein</fullName>
    </recommendedName>
</protein>
<sequence length="214" mass="24104">MLNSIFNTAILCCANIVCQCYAYNEVKFRLNKLNELNVSYKTGTEKYYCLILTTLAVLYLSLNQLSLIQSIIVIVFYAFLTLMACIDLLSFLLPRLYTVTFIFSGLLYQTWNNNILSGLFCAMLMFFIMLFVRLYFAYKNGTESFGMGDVLLIAGTGVWFPTPEIACSIVFIAVIGGIIFFTLGGLNKQKKYIPFGPFLCGGMFVYSLVPGILF</sequence>
<dbReference type="GO" id="GO:0004190">
    <property type="term" value="F:aspartic-type endopeptidase activity"/>
    <property type="evidence" value="ECO:0007669"/>
    <property type="project" value="InterPro"/>
</dbReference>
<dbReference type="InterPro" id="IPR000045">
    <property type="entry name" value="Prepilin_IV_endopep_pep"/>
</dbReference>
<evidence type="ECO:0000259" key="3">
    <source>
        <dbReference type="Pfam" id="PF01478"/>
    </source>
</evidence>
<feature type="transmembrane region" description="Helical" evidence="2">
    <location>
        <begin position="114"/>
        <end position="138"/>
    </location>
</feature>
<comment type="similarity">
    <text evidence="1">Belongs to the peptidase A24 family.</text>
</comment>
<organism evidence="4">
    <name type="scientific">Escherichia coli</name>
    <dbReference type="NCBI Taxonomy" id="562"/>
    <lineage>
        <taxon>Bacteria</taxon>
        <taxon>Pseudomonadati</taxon>
        <taxon>Pseudomonadota</taxon>
        <taxon>Gammaproteobacteria</taxon>
        <taxon>Enterobacterales</taxon>
        <taxon>Enterobacteriaceae</taxon>
        <taxon>Escherichia</taxon>
    </lineage>
</organism>
<evidence type="ECO:0000313" key="4">
    <source>
        <dbReference type="EMBL" id="QNI19859.1"/>
    </source>
</evidence>
<dbReference type="GO" id="GO:0006465">
    <property type="term" value="P:signal peptide processing"/>
    <property type="evidence" value="ECO:0007669"/>
    <property type="project" value="TreeGrafter"/>
</dbReference>
<geneLocation type="plasmid" evidence="4">
    <name>pEGYMCR_IncI2</name>
</geneLocation>
<feature type="domain" description="Prepilin type IV endopeptidase peptidase" evidence="3">
    <location>
        <begin position="74"/>
        <end position="180"/>
    </location>
</feature>
<dbReference type="AlphaFoldDB" id="A0A7G8AJR8"/>
<dbReference type="PANTHER" id="PTHR30487:SF0">
    <property type="entry name" value="PREPILIN LEADER PEPTIDASE_N-METHYLTRANSFERASE-RELATED"/>
    <property type="match status" value="1"/>
</dbReference>
<dbReference type="Gene3D" id="1.20.120.1220">
    <property type="match status" value="1"/>
</dbReference>
<feature type="transmembrane region" description="Helical" evidence="2">
    <location>
        <begin position="47"/>
        <end position="65"/>
    </location>
</feature>
<name>A0A7G8AJR8_ECOLX</name>
<reference evidence="4" key="1">
    <citation type="submission" date="2020-05" db="EMBL/GenBank/DDBJ databases">
        <authorList>
            <person name="Sadek M."/>
            <person name="Ortiz de la Rosa J.M."/>
        </authorList>
    </citation>
    <scope>NUCLEOTIDE SEQUENCE</scope>
    <source>
        <strain evidence="4">EGY17</strain>
        <plasmid evidence="4">pEGYMCR_IncI2</plasmid>
    </source>
</reference>
<keyword evidence="4" id="KW-0614">Plasmid</keyword>
<keyword evidence="2" id="KW-1133">Transmembrane helix</keyword>
<dbReference type="GO" id="GO:0005886">
    <property type="term" value="C:plasma membrane"/>
    <property type="evidence" value="ECO:0007669"/>
    <property type="project" value="TreeGrafter"/>
</dbReference>
<feature type="transmembrane region" description="Helical" evidence="2">
    <location>
        <begin position="71"/>
        <end position="93"/>
    </location>
</feature>